<evidence type="ECO:0000313" key="4">
    <source>
        <dbReference type="Proteomes" id="UP000006039"/>
    </source>
</evidence>
<accession>J3NMT4</accession>
<keyword evidence="4" id="KW-1185">Reference proteome</keyword>
<dbReference type="AlphaFoldDB" id="J3NMT4"/>
<evidence type="ECO:0000313" key="3">
    <source>
        <dbReference type="EnsemblFungi" id="EJT77485"/>
    </source>
</evidence>
<dbReference type="EnsemblFungi" id="EJT77485">
    <property type="protein sequence ID" value="EJT77485"/>
    <property type="gene ID" value="GGTG_02594"/>
</dbReference>
<dbReference type="VEuPathDB" id="FungiDB:GGTG_02594"/>
<dbReference type="Proteomes" id="UP000006039">
    <property type="component" value="Unassembled WGS sequence"/>
</dbReference>
<reference evidence="3" key="4">
    <citation type="journal article" date="2015" name="G3 (Bethesda)">
        <title>Genome sequences of three phytopathogenic species of the Magnaporthaceae family of fungi.</title>
        <authorList>
            <person name="Okagaki L.H."/>
            <person name="Nunes C.C."/>
            <person name="Sailsbery J."/>
            <person name="Clay B."/>
            <person name="Brown D."/>
            <person name="John T."/>
            <person name="Oh Y."/>
            <person name="Young N."/>
            <person name="Fitzgerald M."/>
            <person name="Haas B.J."/>
            <person name="Zeng Q."/>
            <person name="Young S."/>
            <person name="Adiconis X."/>
            <person name="Fan L."/>
            <person name="Levin J.Z."/>
            <person name="Mitchell T.K."/>
            <person name="Okubara P.A."/>
            <person name="Farman M.L."/>
            <person name="Kohn L.M."/>
            <person name="Birren B."/>
            <person name="Ma L.-J."/>
            <person name="Dean R.A."/>
        </authorList>
    </citation>
    <scope>NUCLEOTIDE SEQUENCE</scope>
    <source>
        <strain evidence="3">R3-111a-1</strain>
    </source>
</reference>
<gene>
    <name evidence="3" type="primary">20343052</name>
    <name evidence="2" type="ORF">GGTG_02594</name>
</gene>
<reference evidence="2" key="2">
    <citation type="submission" date="2010-07" db="EMBL/GenBank/DDBJ databases">
        <authorList>
            <consortium name="The Broad Institute Genome Sequencing Platform"/>
            <consortium name="Broad Institute Genome Sequencing Center for Infectious Disease"/>
            <person name="Ma L.-J."/>
            <person name="Dead R."/>
            <person name="Young S."/>
            <person name="Zeng Q."/>
            <person name="Koehrsen M."/>
            <person name="Alvarado L."/>
            <person name="Berlin A."/>
            <person name="Chapman S.B."/>
            <person name="Chen Z."/>
            <person name="Freedman E."/>
            <person name="Gellesch M."/>
            <person name="Goldberg J."/>
            <person name="Griggs A."/>
            <person name="Gujja S."/>
            <person name="Heilman E.R."/>
            <person name="Heiman D."/>
            <person name="Hepburn T."/>
            <person name="Howarth C."/>
            <person name="Jen D."/>
            <person name="Larson L."/>
            <person name="Mehta T."/>
            <person name="Neiman D."/>
            <person name="Pearson M."/>
            <person name="Roberts A."/>
            <person name="Saif S."/>
            <person name="Shea T."/>
            <person name="Shenoy N."/>
            <person name="Sisk P."/>
            <person name="Stolte C."/>
            <person name="Sykes S."/>
            <person name="Walk T."/>
            <person name="White J."/>
            <person name="Yandava C."/>
            <person name="Haas B."/>
            <person name="Nusbaum C."/>
            <person name="Birren B."/>
        </authorList>
    </citation>
    <scope>NUCLEOTIDE SEQUENCE</scope>
    <source>
        <strain evidence="2">R3-111a-1</strain>
    </source>
</reference>
<dbReference type="HOGENOM" id="CLU_1786963_0_0_1"/>
<sequence length="145" mass="14973">MVHEAGNGRAANTKRAFGVSTAGGDGDKSERRVGAVVEAFRRSGPRGPARGSSRCDGRVLNRLHGFAHLGAWFQSTAYAAGAAQQPIERCHRAQPRPQAAGDPRDSVRALLLPSVAVDTSASGKAARAAVAAEVDPVDGQGCSRS</sequence>
<reference evidence="4" key="1">
    <citation type="submission" date="2010-07" db="EMBL/GenBank/DDBJ databases">
        <title>The genome sequence of Gaeumannomyces graminis var. tritici strain R3-111a-1.</title>
        <authorList>
            <consortium name="The Broad Institute Genome Sequencing Platform"/>
            <person name="Ma L.-J."/>
            <person name="Dead R."/>
            <person name="Young S."/>
            <person name="Zeng Q."/>
            <person name="Koehrsen M."/>
            <person name="Alvarado L."/>
            <person name="Berlin A."/>
            <person name="Chapman S.B."/>
            <person name="Chen Z."/>
            <person name="Freedman E."/>
            <person name="Gellesch M."/>
            <person name="Goldberg J."/>
            <person name="Griggs A."/>
            <person name="Gujja S."/>
            <person name="Heilman E.R."/>
            <person name="Heiman D."/>
            <person name="Hepburn T."/>
            <person name="Howarth C."/>
            <person name="Jen D."/>
            <person name="Larson L."/>
            <person name="Mehta T."/>
            <person name="Neiman D."/>
            <person name="Pearson M."/>
            <person name="Roberts A."/>
            <person name="Saif S."/>
            <person name="Shea T."/>
            <person name="Shenoy N."/>
            <person name="Sisk P."/>
            <person name="Stolte C."/>
            <person name="Sykes S."/>
            <person name="Walk T."/>
            <person name="White J."/>
            <person name="Yandava C."/>
            <person name="Haas B."/>
            <person name="Nusbaum C."/>
            <person name="Birren B."/>
        </authorList>
    </citation>
    <scope>NUCLEOTIDE SEQUENCE [LARGE SCALE GENOMIC DNA]</scope>
    <source>
        <strain evidence="4">R3-111a-1</strain>
    </source>
</reference>
<dbReference type="EMBL" id="GL385396">
    <property type="protein sequence ID" value="EJT77485.1"/>
    <property type="molecule type" value="Genomic_DNA"/>
</dbReference>
<protein>
    <submittedName>
        <fullName evidence="2 3">Uncharacterized protein</fullName>
    </submittedName>
</protein>
<dbReference type="RefSeq" id="XP_009218630.1">
    <property type="nucleotide sequence ID" value="XM_009220366.1"/>
</dbReference>
<dbReference type="GeneID" id="20343052"/>
<reference evidence="3" key="5">
    <citation type="submission" date="2018-04" db="UniProtKB">
        <authorList>
            <consortium name="EnsemblFungi"/>
        </authorList>
    </citation>
    <scope>IDENTIFICATION</scope>
    <source>
        <strain evidence="3">R3-111a-1</strain>
    </source>
</reference>
<feature type="region of interest" description="Disordered" evidence="1">
    <location>
        <begin position="1"/>
        <end position="31"/>
    </location>
</feature>
<evidence type="ECO:0000256" key="1">
    <source>
        <dbReference type="SAM" id="MobiDB-lite"/>
    </source>
</evidence>
<proteinExistence type="predicted"/>
<organism evidence="2">
    <name type="scientific">Gaeumannomyces tritici (strain R3-111a-1)</name>
    <name type="common">Wheat and barley take-all root rot fungus</name>
    <name type="synonym">Gaeumannomyces graminis var. tritici</name>
    <dbReference type="NCBI Taxonomy" id="644352"/>
    <lineage>
        <taxon>Eukaryota</taxon>
        <taxon>Fungi</taxon>
        <taxon>Dikarya</taxon>
        <taxon>Ascomycota</taxon>
        <taxon>Pezizomycotina</taxon>
        <taxon>Sordariomycetes</taxon>
        <taxon>Sordariomycetidae</taxon>
        <taxon>Magnaporthales</taxon>
        <taxon>Magnaporthaceae</taxon>
        <taxon>Gaeumannomyces</taxon>
    </lineage>
</organism>
<reference evidence="2" key="3">
    <citation type="submission" date="2010-09" db="EMBL/GenBank/DDBJ databases">
        <title>Annotation of Gaeumannomyces graminis var. tritici R3-111a-1.</title>
        <authorList>
            <consortium name="The Broad Institute Genome Sequencing Platform"/>
            <person name="Ma L.-J."/>
            <person name="Dead R."/>
            <person name="Young S.K."/>
            <person name="Zeng Q."/>
            <person name="Gargeya S."/>
            <person name="Fitzgerald M."/>
            <person name="Haas B."/>
            <person name="Abouelleil A."/>
            <person name="Alvarado L."/>
            <person name="Arachchi H.M."/>
            <person name="Berlin A."/>
            <person name="Brown A."/>
            <person name="Chapman S.B."/>
            <person name="Chen Z."/>
            <person name="Dunbar C."/>
            <person name="Freedman E."/>
            <person name="Gearin G."/>
            <person name="Gellesch M."/>
            <person name="Goldberg J."/>
            <person name="Griggs A."/>
            <person name="Gujja S."/>
            <person name="Heiman D."/>
            <person name="Howarth C."/>
            <person name="Larson L."/>
            <person name="Lui A."/>
            <person name="MacDonald P.J.P."/>
            <person name="Mehta T."/>
            <person name="Montmayeur A."/>
            <person name="Murphy C."/>
            <person name="Neiman D."/>
            <person name="Pearson M."/>
            <person name="Priest M."/>
            <person name="Roberts A."/>
            <person name="Saif S."/>
            <person name="Shea T."/>
            <person name="Shenoy N."/>
            <person name="Sisk P."/>
            <person name="Stolte C."/>
            <person name="Sykes S."/>
            <person name="Yandava C."/>
            <person name="Wortman J."/>
            <person name="Nusbaum C."/>
            <person name="Birren B."/>
        </authorList>
    </citation>
    <scope>NUCLEOTIDE SEQUENCE</scope>
    <source>
        <strain evidence="2">R3-111a-1</strain>
    </source>
</reference>
<name>J3NMT4_GAET3</name>
<evidence type="ECO:0000313" key="2">
    <source>
        <dbReference type="EMBL" id="EJT77485.1"/>
    </source>
</evidence>